<feature type="transmembrane region" description="Helical" evidence="1">
    <location>
        <begin position="305"/>
        <end position="331"/>
    </location>
</feature>
<name>A0ABY0IEW8_9BACT</name>
<evidence type="ECO:0008006" key="4">
    <source>
        <dbReference type="Google" id="ProtNLM"/>
    </source>
</evidence>
<keyword evidence="1" id="KW-1133">Transmembrane helix</keyword>
<keyword evidence="1" id="KW-0812">Transmembrane</keyword>
<dbReference type="InterPro" id="IPR036259">
    <property type="entry name" value="MFS_trans_sf"/>
</dbReference>
<accession>A0ABY0IEW8</accession>
<keyword evidence="3" id="KW-1185">Reference proteome</keyword>
<reference evidence="3" key="1">
    <citation type="journal article" date="2019" name="Int. J. Syst. Evol. Microbiol.">
        <title>Halobacteriovorax valvorus sp. nov., a novel prokaryotic predator isolated from coastal seawater of China.</title>
        <authorList>
            <person name="Chen M.-X."/>
        </authorList>
    </citation>
    <scope>NUCLEOTIDE SEQUENCE [LARGE SCALE GENOMIC DNA]</scope>
    <source>
        <strain evidence="3">BL9</strain>
    </source>
</reference>
<comment type="caution">
    <text evidence="2">The sequence shown here is derived from an EMBL/GenBank/DDBJ whole genome shotgun (WGS) entry which is preliminary data.</text>
</comment>
<evidence type="ECO:0000256" key="1">
    <source>
        <dbReference type="SAM" id="Phobius"/>
    </source>
</evidence>
<evidence type="ECO:0000313" key="3">
    <source>
        <dbReference type="Proteomes" id="UP000443582"/>
    </source>
</evidence>
<feature type="transmembrane region" description="Helical" evidence="1">
    <location>
        <begin position="343"/>
        <end position="362"/>
    </location>
</feature>
<dbReference type="RefSeq" id="WP_115360945.1">
    <property type="nucleotide sequence ID" value="NZ_QDKL01000002.1"/>
</dbReference>
<organism evidence="2 3">
    <name type="scientific">Halobacteriovorax vibrionivorans</name>
    <dbReference type="NCBI Taxonomy" id="2152716"/>
    <lineage>
        <taxon>Bacteria</taxon>
        <taxon>Pseudomonadati</taxon>
        <taxon>Bdellovibrionota</taxon>
        <taxon>Bacteriovoracia</taxon>
        <taxon>Bacteriovoracales</taxon>
        <taxon>Halobacteriovoraceae</taxon>
        <taxon>Halobacteriovorax</taxon>
    </lineage>
</organism>
<feature type="transmembrane region" description="Helical" evidence="1">
    <location>
        <begin position="216"/>
        <end position="232"/>
    </location>
</feature>
<feature type="transmembrane region" description="Helical" evidence="1">
    <location>
        <begin position="279"/>
        <end position="299"/>
    </location>
</feature>
<dbReference type="Proteomes" id="UP000443582">
    <property type="component" value="Unassembled WGS sequence"/>
</dbReference>
<protein>
    <recommendedName>
        <fullName evidence="4">Major facilitator superfamily (MFS) profile domain-containing protein</fullName>
    </recommendedName>
</protein>
<dbReference type="Gene3D" id="1.20.1250.20">
    <property type="entry name" value="MFS general substrate transporter like domains"/>
    <property type="match status" value="1"/>
</dbReference>
<gene>
    <name evidence="2" type="ORF">DAY19_07375</name>
</gene>
<evidence type="ECO:0000313" key="2">
    <source>
        <dbReference type="EMBL" id="RZF21501.1"/>
    </source>
</evidence>
<feature type="transmembrane region" description="Helical" evidence="1">
    <location>
        <begin position="368"/>
        <end position="386"/>
    </location>
</feature>
<dbReference type="SUPFAM" id="SSF103473">
    <property type="entry name" value="MFS general substrate transporter"/>
    <property type="match status" value="1"/>
</dbReference>
<dbReference type="EMBL" id="QDKL01000002">
    <property type="protein sequence ID" value="RZF21501.1"/>
    <property type="molecule type" value="Genomic_DNA"/>
</dbReference>
<feature type="transmembrane region" description="Helical" evidence="1">
    <location>
        <begin position="77"/>
        <end position="98"/>
    </location>
</feature>
<keyword evidence="1" id="KW-0472">Membrane</keyword>
<feature type="transmembrane region" description="Helical" evidence="1">
    <location>
        <begin position="252"/>
        <end position="270"/>
    </location>
</feature>
<feature type="transmembrane region" description="Helical" evidence="1">
    <location>
        <begin position="12"/>
        <end position="36"/>
    </location>
</feature>
<sequence>MSSQVQINNKFVKAISLLCFIFGASQMILLGLLPMISEATNLNITTIIIFYGLSIFHFLLMTRVWGNLFNSLSPVTVYRVGLFGIFFSYGFLLLVFLVSSPIAAFGLFIISRIIHASTASSIVPFSQLINLRFHTKSSDGVLNTTMFLNIGRLFGLILGGVFAFNLNMSLVILMVFIIAVSLNGWERAGKGILLCEEDYKEESDEIKDKKVRFKPLFLIPLFFTLISSFYNTGITKAVSSIFEEATKQSATIYWSLTLATLCLVLIQFIIKKYKLLESYIFITFGVVSLIASFYAFSLITSITTLVAFILLFAIAAAIIPVCYMGFIYGQYVTDQKSIVASKISFYQTLGNACGAIIAGTVIKLNLDVYIMFIFSILTFLSVYMIIKNSRLKLSKAYVGVSND</sequence>
<proteinExistence type="predicted"/>
<feature type="transmembrane region" description="Helical" evidence="1">
    <location>
        <begin position="42"/>
        <end position="65"/>
    </location>
</feature>